<organism evidence="2">
    <name type="scientific">uncultured Caudovirales phage</name>
    <dbReference type="NCBI Taxonomy" id="2100421"/>
    <lineage>
        <taxon>Viruses</taxon>
        <taxon>Duplodnaviria</taxon>
        <taxon>Heunggongvirae</taxon>
        <taxon>Uroviricota</taxon>
        <taxon>Caudoviricetes</taxon>
        <taxon>Peduoviridae</taxon>
        <taxon>Maltschvirus</taxon>
        <taxon>Maltschvirus maltsch</taxon>
    </lineage>
</organism>
<proteinExistence type="predicted"/>
<gene>
    <name evidence="2" type="ORF">UFOVP1067_17</name>
    <name evidence="1" type="ORF">UFOVP662_17</name>
</gene>
<dbReference type="EMBL" id="LR796635">
    <property type="protein sequence ID" value="CAB4155686.1"/>
    <property type="molecule type" value="Genomic_DNA"/>
</dbReference>
<name>A0A6J5QAM8_9CAUD</name>
<protein>
    <submittedName>
        <fullName evidence="2">Uncharacterized protein</fullName>
    </submittedName>
</protein>
<evidence type="ECO:0000313" key="1">
    <source>
        <dbReference type="EMBL" id="CAB4155686.1"/>
    </source>
</evidence>
<evidence type="ECO:0000313" key="2">
    <source>
        <dbReference type="EMBL" id="CAB4181123.1"/>
    </source>
</evidence>
<sequence length="189" mass="19631">MKTTLNKIRAHSPCTDGWEKLLKNLGKTKADDSPLALTAILESNGIDDALWCLRAVDGHEREMRLFAVDCARSVQQLMTDKLSLDALDVAERFANGLATQTELAAADAAWAAAWTAADAAADAADAAWAAAWTAADAARAASWASARDAADASWASAKAAAGAAAAAAGDAAWDAQANLFILMCEGCYD</sequence>
<dbReference type="EMBL" id="LR797016">
    <property type="protein sequence ID" value="CAB4181123.1"/>
    <property type="molecule type" value="Genomic_DNA"/>
</dbReference>
<accession>A0A6J5QAM8</accession>
<reference evidence="2" key="1">
    <citation type="submission" date="2020-05" db="EMBL/GenBank/DDBJ databases">
        <authorList>
            <person name="Chiriac C."/>
            <person name="Salcher M."/>
            <person name="Ghai R."/>
            <person name="Kavagutti S V."/>
        </authorList>
    </citation>
    <scope>NUCLEOTIDE SEQUENCE</scope>
</reference>